<gene>
    <name evidence="2" type="ORF">TRFO_04983</name>
</gene>
<proteinExistence type="predicted"/>
<sequence length="418" mass="48833">MVDLPPPVEELNEYGKFAFLNEMYTMASYILANNSDQNQNTFIKFALEAIESERTNLRDIFNQPYQRPQEKTVVALLMRCAELYLQEGQWFNISNVELQLVDKGNEPFMDKIRYSFKNNDYSDRFVLEEPIIKLTFARFKMMTYFEEMQHATYTGPDPDAHDPLSTFIIPAKPIPTDAELYNQSVFIKGFDSPDDLFLTDDEYLQMREEYVWAAFRGFQVVGSFFTLAYFVVMVLFGIKALIRENHVVMNEKAMFTTSLAVGYGILMLLLELLSFRLCFFACCRPKCHMCCIYPGIAMYFIQYGASWVASALMMCSLFLYSRSSSDIINILILQHTLATILPIFFTPCIFKWNRRVERKFKWVRIGFFRSCWWVFVQIIFCLLFTPGIHGIQFIISTGLKNHPKVSTSWKKRKNVLTP</sequence>
<keyword evidence="1" id="KW-0472">Membrane</keyword>
<evidence type="ECO:0000313" key="2">
    <source>
        <dbReference type="EMBL" id="OHT08345.1"/>
    </source>
</evidence>
<evidence type="ECO:0000313" key="3">
    <source>
        <dbReference type="Proteomes" id="UP000179807"/>
    </source>
</evidence>
<feature type="transmembrane region" description="Helical" evidence="1">
    <location>
        <begin position="254"/>
        <end position="275"/>
    </location>
</feature>
<name>A0A1J4KA81_9EUKA</name>
<keyword evidence="1" id="KW-0812">Transmembrane</keyword>
<accession>A0A1J4KA81</accession>
<dbReference type="RefSeq" id="XP_068361481.1">
    <property type="nucleotide sequence ID" value="XM_068492218.1"/>
</dbReference>
<feature type="transmembrane region" description="Helical" evidence="1">
    <location>
        <begin position="371"/>
        <end position="395"/>
    </location>
</feature>
<dbReference type="AlphaFoldDB" id="A0A1J4KA81"/>
<feature type="transmembrane region" description="Helical" evidence="1">
    <location>
        <begin position="220"/>
        <end position="242"/>
    </location>
</feature>
<dbReference type="GeneID" id="94826922"/>
<evidence type="ECO:0000256" key="1">
    <source>
        <dbReference type="SAM" id="Phobius"/>
    </source>
</evidence>
<feature type="transmembrane region" description="Helical" evidence="1">
    <location>
        <begin position="296"/>
        <end position="321"/>
    </location>
</feature>
<feature type="transmembrane region" description="Helical" evidence="1">
    <location>
        <begin position="327"/>
        <end position="350"/>
    </location>
</feature>
<keyword evidence="3" id="KW-1185">Reference proteome</keyword>
<comment type="caution">
    <text evidence="2">The sequence shown here is derived from an EMBL/GenBank/DDBJ whole genome shotgun (WGS) entry which is preliminary data.</text>
</comment>
<reference evidence="2" key="1">
    <citation type="submission" date="2016-10" db="EMBL/GenBank/DDBJ databases">
        <authorList>
            <person name="Benchimol M."/>
            <person name="Almeida L.G."/>
            <person name="Vasconcelos A.T."/>
            <person name="Perreira-Neves A."/>
            <person name="Rosa I.A."/>
            <person name="Tasca T."/>
            <person name="Bogo M.R."/>
            <person name="de Souza W."/>
        </authorList>
    </citation>
    <scope>NUCLEOTIDE SEQUENCE [LARGE SCALE GENOMIC DNA]</scope>
    <source>
        <strain evidence="2">K</strain>
    </source>
</reference>
<dbReference type="EMBL" id="MLAK01000671">
    <property type="protein sequence ID" value="OHT08345.1"/>
    <property type="molecule type" value="Genomic_DNA"/>
</dbReference>
<organism evidence="2 3">
    <name type="scientific">Tritrichomonas foetus</name>
    <dbReference type="NCBI Taxonomy" id="1144522"/>
    <lineage>
        <taxon>Eukaryota</taxon>
        <taxon>Metamonada</taxon>
        <taxon>Parabasalia</taxon>
        <taxon>Tritrichomonadida</taxon>
        <taxon>Tritrichomonadidae</taxon>
        <taxon>Tritrichomonas</taxon>
    </lineage>
</organism>
<dbReference type="VEuPathDB" id="TrichDB:TRFO_04983"/>
<dbReference type="OrthoDB" id="10469811at2759"/>
<dbReference type="Proteomes" id="UP000179807">
    <property type="component" value="Unassembled WGS sequence"/>
</dbReference>
<protein>
    <submittedName>
        <fullName evidence="2">Uncharacterized protein</fullName>
    </submittedName>
</protein>
<keyword evidence="1" id="KW-1133">Transmembrane helix</keyword>